<protein>
    <recommendedName>
        <fullName evidence="2">Secreted protein</fullName>
    </recommendedName>
</protein>
<sequence length="180" mass="20789">MTDKPLLLLDVDGPLNPYEDRFARLRGYRAHRLKPSGWMSRQDPGSRRYRRGLRVVLHPGHGARLRALPYELAWATTWMHEANEMIAPAVGLPRDLPVIEWPRMFATDPDGLYWKTRTLVEWAAGRPFAWVDDMLTDADVRYVAERHGAPALLLTIHPRRGLRTADFARLRSWAEELGRS</sequence>
<dbReference type="KEGG" id="stac:ABII15_30960"/>
<evidence type="ECO:0000313" key="1">
    <source>
        <dbReference type="EMBL" id="XCJ74121.1"/>
    </source>
</evidence>
<name>A0AAU8J285_9ACTN</name>
<accession>A0AAU8J285</accession>
<evidence type="ECO:0008006" key="2">
    <source>
        <dbReference type="Google" id="ProtNLM"/>
    </source>
</evidence>
<gene>
    <name evidence="1" type="ORF">ABII15_30960</name>
</gene>
<organism evidence="1">
    <name type="scientific">Streptomyces tabacisoli</name>
    <dbReference type="NCBI Taxonomy" id="3156398"/>
    <lineage>
        <taxon>Bacteria</taxon>
        <taxon>Bacillati</taxon>
        <taxon>Actinomycetota</taxon>
        <taxon>Actinomycetes</taxon>
        <taxon>Kitasatosporales</taxon>
        <taxon>Streptomycetaceae</taxon>
        <taxon>Streptomyces</taxon>
    </lineage>
</organism>
<dbReference type="RefSeq" id="WP_353945569.1">
    <property type="nucleotide sequence ID" value="NZ_CP159534.1"/>
</dbReference>
<proteinExistence type="predicted"/>
<dbReference type="AlphaFoldDB" id="A0AAU8J285"/>
<reference evidence="1" key="1">
    <citation type="submission" date="2024-06" db="EMBL/GenBank/DDBJ databases">
        <title>Streptomyces sp. strain HUAS MG91 genome sequences.</title>
        <authorList>
            <person name="Mo P."/>
        </authorList>
    </citation>
    <scope>NUCLEOTIDE SEQUENCE</scope>
    <source>
        <strain evidence="1">HUAS MG91</strain>
    </source>
</reference>
<dbReference type="EMBL" id="CP159534">
    <property type="protein sequence ID" value="XCJ74121.1"/>
    <property type="molecule type" value="Genomic_DNA"/>
</dbReference>